<sequence>MTEESFKRKLTAILSADVKGYSRLMGEDEDATIRTLTSYRELMSTLIQKHRGRVVDSPGDNLLAEFLSVVDAVR</sequence>
<accession>X0TQL4</accession>
<dbReference type="Gene3D" id="3.30.70.1230">
    <property type="entry name" value="Nucleotide cyclase"/>
    <property type="match status" value="1"/>
</dbReference>
<dbReference type="SUPFAM" id="SSF55073">
    <property type="entry name" value="Nucleotide cyclase"/>
    <property type="match status" value="1"/>
</dbReference>
<feature type="non-terminal residue" evidence="1">
    <location>
        <position position="74"/>
    </location>
</feature>
<name>X0TQL4_9ZZZZ</name>
<dbReference type="AlphaFoldDB" id="X0TQL4"/>
<dbReference type="InterPro" id="IPR029787">
    <property type="entry name" value="Nucleotide_cyclase"/>
</dbReference>
<gene>
    <name evidence="1" type="ORF">S01H1_28248</name>
</gene>
<comment type="caution">
    <text evidence="1">The sequence shown here is derived from an EMBL/GenBank/DDBJ whole genome shotgun (WGS) entry which is preliminary data.</text>
</comment>
<protein>
    <recommendedName>
        <fullName evidence="2">Guanylate cyclase domain-containing protein</fullName>
    </recommendedName>
</protein>
<evidence type="ECO:0000313" key="1">
    <source>
        <dbReference type="EMBL" id="GAF95858.1"/>
    </source>
</evidence>
<proteinExistence type="predicted"/>
<organism evidence="1">
    <name type="scientific">marine sediment metagenome</name>
    <dbReference type="NCBI Taxonomy" id="412755"/>
    <lineage>
        <taxon>unclassified sequences</taxon>
        <taxon>metagenomes</taxon>
        <taxon>ecological metagenomes</taxon>
    </lineage>
</organism>
<dbReference type="EMBL" id="BARS01017249">
    <property type="protein sequence ID" value="GAF95858.1"/>
    <property type="molecule type" value="Genomic_DNA"/>
</dbReference>
<evidence type="ECO:0008006" key="2">
    <source>
        <dbReference type="Google" id="ProtNLM"/>
    </source>
</evidence>
<reference evidence="1" key="1">
    <citation type="journal article" date="2014" name="Front. Microbiol.">
        <title>High frequency of phylogenetically diverse reductive dehalogenase-homologous genes in deep subseafloor sedimentary metagenomes.</title>
        <authorList>
            <person name="Kawai M."/>
            <person name="Futagami T."/>
            <person name="Toyoda A."/>
            <person name="Takaki Y."/>
            <person name="Nishi S."/>
            <person name="Hori S."/>
            <person name="Arai W."/>
            <person name="Tsubouchi T."/>
            <person name="Morono Y."/>
            <person name="Uchiyama I."/>
            <person name="Ito T."/>
            <person name="Fujiyama A."/>
            <person name="Inagaki F."/>
            <person name="Takami H."/>
        </authorList>
    </citation>
    <scope>NUCLEOTIDE SEQUENCE</scope>
    <source>
        <strain evidence="1">Expedition CK06-06</strain>
    </source>
</reference>